<dbReference type="RefSeq" id="WP_130390885.1">
    <property type="nucleotide sequence ID" value="NZ_SGXM01000001.1"/>
</dbReference>
<evidence type="ECO:0000256" key="7">
    <source>
        <dbReference type="ARBA" id="ARBA00023136"/>
    </source>
</evidence>
<dbReference type="AlphaFoldDB" id="A0A4Q7S945"/>
<keyword evidence="13" id="KW-1185">Reference proteome</keyword>
<protein>
    <submittedName>
        <fullName evidence="12">Outer membrane usher protein</fullName>
    </submittedName>
</protein>
<proteinExistence type="inferred from homology"/>
<organism evidence="12 13">
    <name type="scientific">Cupriavidus agavae</name>
    <dbReference type="NCBI Taxonomy" id="1001822"/>
    <lineage>
        <taxon>Bacteria</taxon>
        <taxon>Pseudomonadati</taxon>
        <taxon>Pseudomonadota</taxon>
        <taxon>Betaproteobacteria</taxon>
        <taxon>Burkholderiales</taxon>
        <taxon>Burkholderiaceae</taxon>
        <taxon>Cupriavidus</taxon>
    </lineage>
</organism>
<gene>
    <name evidence="12" type="ORF">EV147_1981</name>
</gene>
<feature type="domain" description="PapC-like C-terminal" evidence="10">
    <location>
        <begin position="788"/>
        <end position="850"/>
    </location>
</feature>
<accession>A0A4Q7S945</accession>
<feature type="signal peptide" evidence="9">
    <location>
        <begin position="1"/>
        <end position="35"/>
    </location>
</feature>
<dbReference type="Pfam" id="PF00577">
    <property type="entry name" value="Usher"/>
    <property type="match status" value="1"/>
</dbReference>
<dbReference type="GO" id="GO:0009279">
    <property type="term" value="C:cell outer membrane"/>
    <property type="evidence" value="ECO:0007669"/>
    <property type="project" value="UniProtKB-SubCell"/>
</dbReference>
<dbReference type="Gene3D" id="2.60.40.2070">
    <property type="match status" value="1"/>
</dbReference>
<evidence type="ECO:0000256" key="5">
    <source>
        <dbReference type="ARBA" id="ARBA00022692"/>
    </source>
</evidence>
<keyword evidence="5" id="KW-0812">Transmembrane</keyword>
<dbReference type="PANTHER" id="PTHR30451:SF5">
    <property type="entry name" value="SLR0019 PROTEIN"/>
    <property type="match status" value="1"/>
</dbReference>
<evidence type="ECO:0000313" key="13">
    <source>
        <dbReference type="Proteomes" id="UP000291078"/>
    </source>
</evidence>
<evidence type="ECO:0000256" key="9">
    <source>
        <dbReference type="SAM" id="SignalP"/>
    </source>
</evidence>
<dbReference type="Proteomes" id="UP000291078">
    <property type="component" value="Unassembled WGS sequence"/>
</dbReference>
<dbReference type="PANTHER" id="PTHR30451">
    <property type="entry name" value="OUTER MEMBRANE USHER PROTEIN"/>
    <property type="match status" value="1"/>
</dbReference>
<dbReference type="InterPro" id="IPR043142">
    <property type="entry name" value="PapC-like_C_sf"/>
</dbReference>
<dbReference type="GO" id="GO:0015473">
    <property type="term" value="F:fimbrial usher porin activity"/>
    <property type="evidence" value="ECO:0007669"/>
    <property type="project" value="InterPro"/>
</dbReference>
<evidence type="ECO:0000256" key="8">
    <source>
        <dbReference type="ARBA" id="ARBA00023237"/>
    </source>
</evidence>
<dbReference type="InterPro" id="IPR025885">
    <property type="entry name" value="PapC_N"/>
</dbReference>
<evidence type="ECO:0000259" key="11">
    <source>
        <dbReference type="Pfam" id="PF13954"/>
    </source>
</evidence>
<evidence type="ECO:0000259" key="10">
    <source>
        <dbReference type="Pfam" id="PF13953"/>
    </source>
</evidence>
<comment type="similarity">
    <text evidence="2">Belongs to the fimbrial export usher family.</text>
</comment>
<dbReference type="EMBL" id="SGXM01000001">
    <property type="protein sequence ID" value="RZT42935.1"/>
    <property type="molecule type" value="Genomic_DNA"/>
</dbReference>
<dbReference type="InterPro" id="IPR037224">
    <property type="entry name" value="PapC_N_sf"/>
</dbReference>
<keyword evidence="6 9" id="KW-0732">Signal</keyword>
<dbReference type="OrthoDB" id="6554712at2"/>
<dbReference type="Gene3D" id="2.60.40.2610">
    <property type="entry name" value="Outer membrane usher protein FimD, plug domain"/>
    <property type="match status" value="1"/>
</dbReference>
<evidence type="ECO:0000313" key="12">
    <source>
        <dbReference type="EMBL" id="RZT42935.1"/>
    </source>
</evidence>
<evidence type="ECO:0000256" key="3">
    <source>
        <dbReference type="ARBA" id="ARBA00022448"/>
    </source>
</evidence>
<reference evidence="12 13" key="1">
    <citation type="journal article" date="2015" name="Stand. Genomic Sci.">
        <title>Genomic Encyclopedia of Bacterial and Archaeal Type Strains, Phase III: the genomes of soil and plant-associated and newly described type strains.</title>
        <authorList>
            <person name="Whitman W.B."/>
            <person name="Woyke T."/>
            <person name="Klenk H.P."/>
            <person name="Zhou Y."/>
            <person name="Lilburn T.G."/>
            <person name="Beck B.J."/>
            <person name="De Vos P."/>
            <person name="Vandamme P."/>
            <person name="Eisen J.A."/>
            <person name="Garrity G."/>
            <person name="Hugenholtz P."/>
            <person name="Kyrpides N.C."/>
        </authorList>
    </citation>
    <scope>NUCLEOTIDE SEQUENCE [LARGE SCALE GENOMIC DNA]</scope>
    <source>
        <strain evidence="12 13">ASC-9842</strain>
    </source>
</reference>
<evidence type="ECO:0000256" key="6">
    <source>
        <dbReference type="ARBA" id="ARBA00022729"/>
    </source>
</evidence>
<evidence type="ECO:0000256" key="4">
    <source>
        <dbReference type="ARBA" id="ARBA00022452"/>
    </source>
</evidence>
<feature type="chain" id="PRO_5020557688" evidence="9">
    <location>
        <begin position="36"/>
        <end position="889"/>
    </location>
</feature>
<comment type="caution">
    <text evidence="12">The sequence shown here is derived from an EMBL/GenBank/DDBJ whole genome shotgun (WGS) entry which is preliminary data.</text>
</comment>
<dbReference type="InterPro" id="IPR000015">
    <property type="entry name" value="Fimb_usher"/>
</dbReference>
<dbReference type="SUPFAM" id="SSF141729">
    <property type="entry name" value="FimD N-terminal domain-like"/>
    <property type="match status" value="1"/>
</dbReference>
<dbReference type="InterPro" id="IPR042186">
    <property type="entry name" value="FimD_plug_dom"/>
</dbReference>
<evidence type="ECO:0000256" key="2">
    <source>
        <dbReference type="ARBA" id="ARBA00008064"/>
    </source>
</evidence>
<keyword evidence="3" id="KW-0813">Transport</keyword>
<dbReference type="FunFam" id="2.60.40.3110:FF:000001">
    <property type="entry name" value="Putative fimbrial outer membrane usher"/>
    <property type="match status" value="1"/>
</dbReference>
<dbReference type="InterPro" id="IPR025949">
    <property type="entry name" value="PapC-like_C"/>
</dbReference>
<name>A0A4Q7S945_9BURK</name>
<dbReference type="Gene3D" id="2.60.40.3110">
    <property type="match status" value="1"/>
</dbReference>
<sequence>MYCDTRLRKSQAPLRSSLRAIALGVALAASAPAMAAEMAETDTGAPIGSQQPSAKRGASKAVPGLVEFESGFIRALGQDIDLSRFERDESVTEGEHPVELVINDTEYGTLTLPFQRNPASGRIEACLPATLLERIGLDPQRQLKPVEAGQCAFLDDLVEGAASEYDGGEQKLSMTIPQAFLLYRPRGYVPLDALDTGVTAATFRYSLSYTNSQYSGKGSGEYLYGGLQSAFNLGAWRFRTYGTLSSSDGQATRWNHVAAYAQRPLPSIQSEAIFGDWNTTGTLFDSTGIRGVSLYTDDRMLPESQRGYAPVVRGVARSNAVVTVRQGGAVLYETNVPPGEFEFRDLYSTGYGGDLDVTVTEADGSVQRFAVPYGSIAQLLRADYTKYSLTFGQIRDDAINHAPILMEGTVQHGLTDDITLYGGAQITAPTYYASIMGGLAVNTPLGALGLDVTQSFSLCVDTARDCEASGYSVRASLGRQFTSTGTYFSLVGYRYSSPGFYSLMDAMLLREVRNGNSSVEPLRLRDRFDMNVTQSLGEGWGNLFLTGSYGRRWEDNGRTLSYQAGYSNSWGRARYHISVGRTRNAMGAHENSVFLSVSLPLGRSATPTTPTLGFTASRVGDATDMRANLIGNFDEDARASYDTWFDVGSGGRRSAGATLGYAGDAAKGNVTYGYSPGVNSFGANLSGGVVVHGGGVAFTSELGDTVALVEAEGAAGAKVLPFSRTRVGKDGTAIVPYITPYTWNNVELDLKGADMGVQVDNTKISTAPTAGAVVKVKFDSRRTASAVLRLSQPDGTPVPFGASVTLPDGTTVGTVGGGGTVVAADLPDSGSLNVVWGKSAGQQCSVHYEPQAAANGGAGDAGLHVRAMACEPGSVPAVPPAPLATQEQS</sequence>
<keyword evidence="8" id="KW-0998">Cell outer membrane</keyword>
<dbReference type="Pfam" id="PF13953">
    <property type="entry name" value="PapC_C"/>
    <property type="match status" value="1"/>
</dbReference>
<dbReference type="Gene3D" id="3.10.20.410">
    <property type="match status" value="1"/>
</dbReference>
<evidence type="ECO:0000256" key="1">
    <source>
        <dbReference type="ARBA" id="ARBA00004571"/>
    </source>
</evidence>
<dbReference type="Pfam" id="PF13954">
    <property type="entry name" value="PapC_N"/>
    <property type="match status" value="1"/>
</dbReference>
<keyword evidence="4" id="KW-1134">Transmembrane beta strand</keyword>
<feature type="domain" description="PapC N-terminal" evidence="11">
    <location>
        <begin position="67"/>
        <end position="208"/>
    </location>
</feature>
<comment type="subcellular location">
    <subcellularLocation>
        <location evidence="1">Cell outer membrane</location>
        <topology evidence="1">Multi-pass membrane protein</topology>
    </subcellularLocation>
</comment>
<keyword evidence="7" id="KW-0472">Membrane</keyword>
<dbReference type="GO" id="GO:0009297">
    <property type="term" value="P:pilus assembly"/>
    <property type="evidence" value="ECO:0007669"/>
    <property type="project" value="InterPro"/>
</dbReference>